<dbReference type="Proteomes" id="UP000295703">
    <property type="component" value="Unassembled WGS sequence"/>
</dbReference>
<gene>
    <name evidence="2" type="ORF">CTRI78_v000939</name>
</gene>
<sequence length="175" mass="18625">MWEVDSTVAPWNQDGGSEQSKEGRDDGVKQETFGALAAVAAALFPGLPKNDVLCQLAYHTSSTGTVSSALGGAPLATAAVMHMCIHNRSVGADPSSSPGTASKPEEWLFLRHFAFLSFNYSCSTCLVSAAWQVRLVPMVIGILRICIRRYGSKPSSPSLPIRELCPNGRDEVANG</sequence>
<dbReference type="AlphaFoldDB" id="A0A4R8RU22"/>
<evidence type="ECO:0000313" key="2">
    <source>
        <dbReference type="EMBL" id="TDZ74245.1"/>
    </source>
</evidence>
<reference evidence="2 3" key="1">
    <citation type="submission" date="2018-12" db="EMBL/GenBank/DDBJ databases">
        <title>Genome sequence and assembly of Colletotrichum trifolii.</title>
        <authorList>
            <person name="Gan P."/>
            <person name="Shirasu K."/>
        </authorList>
    </citation>
    <scope>NUCLEOTIDE SEQUENCE [LARGE SCALE GENOMIC DNA]</scope>
    <source>
        <strain evidence="2 3">543-2</strain>
    </source>
</reference>
<feature type="region of interest" description="Disordered" evidence="1">
    <location>
        <begin position="1"/>
        <end position="27"/>
    </location>
</feature>
<evidence type="ECO:0000313" key="3">
    <source>
        <dbReference type="Proteomes" id="UP000295703"/>
    </source>
</evidence>
<proteinExistence type="predicted"/>
<keyword evidence="3" id="KW-1185">Reference proteome</keyword>
<evidence type="ECO:0000256" key="1">
    <source>
        <dbReference type="SAM" id="MobiDB-lite"/>
    </source>
</evidence>
<protein>
    <submittedName>
        <fullName evidence="2">Uncharacterized protein</fullName>
    </submittedName>
</protein>
<comment type="caution">
    <text evidence="2">The sequence shown here is derived from an EMBL/GenBank/DDBJ whole genome shotgun (WGS) entry which is preliminary data.</text>
</comment>
<organism evidence="2 3">
    <name type="scientific">Colletotrichum trifolii</name>
    <dbReference type="NCBI Taxonomy" id="5466"/>
    <lineage>
        <taxon>Eukaryota</taxon>
        <taxon>Fungi</taxon>
        <taxon>Dikarya</taxon>
        <taxon>Ascomycota</taxon>
        <taxon>Pezizomycotina</taxon>
        <taxon>Sordariomycetes</taxon>
        <taxon>Hypocreomycetidae</taxon>
        <taxon>Glomerellales</taxon>
        <taxon>Glomerellaceae</taxon>
        <taxon>Colletotrichum</taxon>
        <taxon>Colletotrichum orbiculare species complex</taxon>
    </lineage>
</organism>
<name>A0A4R8RU22_COLTR</name>
<dbReference type="EMBL" id="RYZW01000005">
    <property type="protein sequence ID" value="TDZ74245.1"/>
    <property type="molecule type" value="Genomic_DNA"/>
</dbReference>
<accession>A0A4R8RU22</accession>